<sequence length="100" mass="11445">MHCLLSASAFFHSGVSLAGFVRHLCFIIWTSYNWYCCEIAVSLTPYYSEIWFEFFRSSDDQGSAKPVHHKAQIGRCFGLLTMGQMEGFEEPSSFFVPIML</sequence>
<protein>
    <submittedName>
        <fullName evidence="1">Uncharacterized protein</fullName>
    </submittedName>
</protein>
<accession>A0A0A8XZN2</accession>
<reference evidence="1" key="2">
    <citation type="journal article" date="2015" name="Data Brief">
        <title>Shoot transcriptome of the giant reed, Arundo donax.</title>
        <authorList>
            <person name="Barrero R.A."/>
            <person name="Guerrero F.D."/>
            <person name="Moolhuijzen P."/>
            <person name="Goolsby J.A."/>
            <person name="Tidwell J."/>
            <person name="Bellgard S.E."/>
            <person name="Bellgard M.I."/>
        </authorList>
    </citation>
    <scope>NUCLEOTIDE SEQUENCE</scope>
    <source>
        <tissue evidence="1">Shoot tissue taken approximately 20 cm above the soil surface</tissue>
    </source>
</reference>
<organism evidence="1">
    <name type="scientific">Arundo donax</name>
    <name type="common">Giant reed</name>
    <name type="synonym">Donax arundinaceus</name>
    <dbReference type="NCBI Taxonomy" id="35708"/>
    <lineage>
        <taxon>Eukaryota</taxon>
        <taxon>Viridiplantae</taxon>
        <taxon>Streptophyta</taxon>
        <taxon>Embryophyta</taxon>
        <taxon>Tracheophyta</taxon>
        <taxon>Spermatophyta</taxon>
        <taxon>Magnoliopsida</taxon>
        <taxon>Liliopsida</taxon>
        <taxon>Poales</taxon>
        <taxon>Poaceae</taxon>
        <taxon>PACMAD clade</taxon>
        <taxon>Arundinoideae</taxon>
        <taxon>Arundineae</taxon>
        <taxon>Arundo</taxon>
    </lineage>
</organism>
<name>A0A0A8XZN2_ARUDO</name>
<dbReference type="AlphaFoldDB" id="A0A0A8XZN2"/>
<reference evidence="1" key="1">
    <citation type="submission" date="2014-09" db="EMBL/GenBank/DDBJ databases">
        <authorList>
            <person name="Magalhaes I.L.F."/>
            <person name="Oliveira U."/>
            <person name="Santos F.R."/>
            <person name="Vidigal T.H.D.A."/>
            <person name="Brescovit A.D."/>
            <person name="Santos A.J."/>
        </authorList>
    </citation>
    <scope>NUCLEOTIDE SEQUENCE</scope>
    <source>
        <tissue evidence="1">Shoot tissue taken approximately 20 cm above the soil surface</tissue>
    </source>
</reference>
<dbReference type="EMBL" id="GBRH01278426">
    <property type="protein sequence ID" value="JAD19469.1"/>
    <property type="molecule type" value="Transcribed_RNA"/>
</dbReference>
<evidence type="ECO:0000313" key="1">
    <source>
        <dbReference type="EMBL" id="JAD19469.1"/>
    </source>
</evidence>
<proteinExistence type="predicted"/>